<comment type="caution">
    <text evidence="2">The sequence shown here is derived from an EMBL/GenBank/DDBJ whole genome shotgun (WGS) entry which is preliminary data.</text>
</comment>
<organism evidence="2 3">
    <name type="scientific">Agromyces terreus</name>
    <dbReference type="NCBI Taxonomy" id="424795"/>
    <lineage>
        <taxon>Bacteria</taxon>
        <taxon>Bacillati</taxon>
        <taxon>Actinomycetota</taxon>
        <taxon>Actinomycetes</taxon>
        <taxon>Micrococcales</taxon>
        <taxon>Microbacteriaceae</taxon>
        <taxon>Agromyces</taxon>
    </lineage>
</organism>
<dbReference type="Pfam" id="PF13692">
    <property type="entry name" value="Glyco_trans_1_4"/>
    <property type="match status" value="1"/>
</dbReference>
<dbReference type="PANTHER" id="PTHR46401:SF2">
    <property type="entry name" value="GLYCOSYLTRANSFERASE WBBK-RELATED"/>
    <property type="match status" value="1"/>
</dbReference>
<name>A0A9X2H8A3_9MICO</name>
<dbReference type="Proteomes" id="UP001139722">
    <property type="component" value="Unassembled WGS sequence"/>
</dbReference>
<protein>
    <submittedName>
        <fullName evidence="2">Glycosyltransferase involved in cell wall biosynthesis</fullName>
    </submittedName>
</protein>
<dbReference type="PANTHER" id="PTHR46401">
    <property type="entry name" value="GLYCOSYLTRANSFERASE WBBK-RELATED"/>
    <property type="match status" value="1"/>
</dbReference>
<keyword evidence="3" id="KW-1185">Reference proteome</keyword>
<evidence type="ECO:0000313" key="2">
    <source>
        <dbReference type="EMBL" id="MCP2371324.1"/>
    </source>
</evidence>
<evidence type="ECO:0000313" key="3">
    <source>
        <dbReference type="Proteomes" id="UP001139722"/>
    </source>
</evidence>
<dbReference type="EMBL" id="JAMZDY010000001">
    <property type="protein sequence ID" value="MCP2371324.1"/>
    <property type="molecule type" value="Genomic_DNA"/>
</dbReference>
<dbReference type="RefSeq" id="WP_156999468.1">
    <property type="nucleotide sequence ID" value="NZ_BAAANU010000015.1"/>
</dbReference>
<dbReference type="SUPFAM" id="SSF53756">
    <property type="entry name" value="UDP-Glycosyltransferase/glycogen phosphorylase"/>
    <property type="match status" value="1"/>
</dbReference>
<dbReference type="Gene3D" id="3.40.50.2000">
    <property type="entry name" value="Glycogen Phosphorylase B"/>
    <property type="match status" value="2"/>
</dbReference>
<dbReference type="GO" id="GO:0009103">
    <property type="term" value="P:lipopolysaccharide biosynthetic process"/>
    <property type="evidence" value="ECO:0007669"/>
    <property type="project" value="TreeGrafter"/>
</dbReference>
<dbReference type="OrthoDB" id="9771846at2"/>
<dbReference type="AlphaFoldDB" id="A0A9X2H8A3"/>
<accession>A0A9X2H8A3</accession>
<proteinExistence type="predicted"/>
<dbReference type="GO" id="GO:0016757">
    <property type="term" value="F:glycosyltransferase activity"/>
    <property type="evidence" value="ECO:0007669"/>
    <property type="project" value="TreeGrafter"/>
</dbReference>
<evidence type="ECO:0000256" key="1">
    <source>
        <dbReference type="ARBA" id="ARBA00022679"/>
    </source>
</evidence>
<keyword evidence="1" id="KW-0808">Transferase</keyword>
<gene>
    <name evidence="2" type="ORF">BJ978_002000</name>
</gene>
<sequence length="335" mass="35975">MLKLQPLARGYRVEGSTDYAEAVAVLGSPDGPDVFHLHWPSPITERAANSGDAEGRTARFMDAIRSFRARGGRLVWTVHNVLPHDTKYSSTATRLHADLAAAADEVHVLTDATAAAVAATYALDEDRITVIPHSSYHGIYGARLPRAEAAEAVGADGDATTVLFFGQVRPYKGVEHLIAGLALADPEGARFQLLLAGNPAPAMRGTLDELERSATPVAKALRFIEDDEVASWFSAADVTVLPYQNVLNSGTMHLSATFGVPCILPGVHALTSPYGDQPWVRFFDVARPAESIAELLADGWYLEPSARESALAYARERLPAAMSLAYAELLDRVTG</sequence>
<reference evidence="2" key="1">
    <citation type="submission" date="2022-06" db="EMBL/GenBank/DDBJ databases">
        <title>Sequencing the genomes of 1000 actinobacteria strains.</title>
        <authorList>
            <person name="Klenk H.-P."/>
        </authorList>
    </citation>
    <scope>NUCLEOTIDE SEQUENCE</scope>
    <source>
        <strain evidence="2">DSM 22016</strain>
    </source>
</reference>